<dbReference type="AlphaFoldDB" id="A0A656QDW0"/>
<accession>A0A656QDW0</accession>
<sequence length="291" mass="32865">MPDFSNITLVSVTGLNDAHGAALALEFSRRQMPGASALLLSPSAPGNLPPDIRHRAIAPLSFKEYSLFMMFALWRMVETEYVLIVQEDGWLLDASNWTDEFLEYDYIGAPGHLARVDRPEGIYWKKDFSWYGDLENPDSVVIPVLNGGFSLRSRRMLRALVDHPHIRMVVPPPDVSDSEPIAMSWFNDATHEDVQLTCMLRPELEAVGLRFAPLEVAARFGFEHAALSHIGVNLHAVFGMHGSWRRLASIDPPVVRYGATRRHIDEHPLEPPVVKMLEERGYRLEFMPEPA</sequence>
<dbReference type="Pfam" id="PF18922">
    <property type="entry name" value="DUF5672"/>
    <property type="match status" value="1"/>
</dbReference>
<organism evidence="2 3">
    <name type="scientific">Caballeronia zhejiangensis</name>
    <dbReference type="NCBI Taxonomy" id="871203"/>
    <lineage>
        <taxon>Bacteria</taxon>
        <taxon>Pseudomonadati</taxon>
        <taxon>Pseudomonadota</taxon>
        <taxon>Betaproteobacteria</taxon>
        <taxon>Burkholderiales</taxon>
        <taxon>Burkholderiaceae</taxon>
        <taxon>Caballeronia</taxon>
    </lineage>
</organism>
<evidence type="ECO:0000313" key="3">
    <source>
        <dbReference type="Proteomes" id="UP000027451"/>
    </source>
</evidence>
<dbReference type="Proteomes" id="UP000027451">
    <property type="component" value="Unassembled WGS sequence"/>
</dbReference>
<feature type="domain" description="DUF5672" evidence="1">
    <location>
        <begin position="64"/>
        <end position="241"/>
    </location>
</feature>
<comment type="caution">
    <text evidence="2">The sequence shown here is derived from an EMBL/GenBank/DDBJ whole genome shotgun (WGS) entry which is preliminary data.</text>
</comment>
<keyword evidence="3" id="KW-1185">Reference proteome</keyword>
<dbReference type="EMBL" id="JFHD01000020">
    <property type="protein sequence ID" value="KDR28125.1"/>
    <property type="molecule type" value="Genomic_DNA"/>
</dbReference>
<reference evidence="2 3" key="1">
    <citation type="submission" date="2014-03" db="EMBL/GenBank/DDBJ databases">
        <title>Draft Genome Sequences of Four Burkholderia Strains.</title>
        <authorList>
            <person name="Liu X.Y."/>
            <person name="Li C.X."/>
            <person name="Xu J.H."/>
        </authorList>
    </citation>
    <scope>NUCLEOTIDE SEQUENCE [LARGE SCALE GENOMIC DNA]</scope>
    <source>
        <strain evidence="2 3">OP-1</strain>
    </source>
</reference>
<evidence type="ECO:0000313" key="2">
    <source>
        <dbReference type="EMBL" id="KDR28125.1"/>
    </source>
</evidence>
<dbReference type="RefSeq" id="WP_034473046.1">
    <property type="nucleotide sequence ID" value="NZ_CP084283.1"/>
</dbReference>
<keyword evidence="2" id="KW-0808">Transferase</keyword>
<name>A0A656QDW0_9BURK</name>
<gene>
    <name evidence="2" type="ORF">BG60_14785</name>
</gene>
<dbReference type="InterPro" id="IPR043729">
    <property type="entry name" value="DUF5672"/>
</dbReference>
<proteinExistence type="predicted"/>
<protein>
    <submittedName>
        <fullName evidence="2">Glycosyl transferase</fullName>
    </submittedName>
</protein>
<evidence type="ECO:0000259" key="1">
    <source>
        <dbReference type="Pfam" id="PF18922"/>
    </source>
</evidence>
<dbReference type="GO" id="GO:0016740">
    <property type="term" value="F:transferase activity"/>
    <property type="evidence" value="ECO:0007669"/>
    <property type="project" value="UniProtKB-KW"/>
</dbReference>